<proteinExistence type="predicted"/>
<gene>
    <name evidence="2" type="ORF">V6N11_080731</name>
</gene>
<sequence>MNMSAGSMGFLALFRLMICTISFGINLILQLLHSGEQQNSQMRDCFSACPSWTFVVYDERPWPVIELSITTGSHGNVIGPSLDRLNSSRHLEEFMENSVL</sequence>
<evidence type="ECO:0000256" key="1">
    <source>
        <dbReference type="SAM" id="Phobius"/>
    </source>
</evidence>
<keyword evidence="1" id="KW-0812">Transmembrane</keyword>
<keyword evidence="1" id="KW-1133">Transmembrane helix</keyword>
<accession>A0ABR2QHQ8</accession>
<evidence type="ECO:0000313" key="2">
    <source>
        <dbReference type="EMBL" id="KAK9000228.1"/>
    </source>
</evidence>
<feature type="transmembrane region" description="Helical" evidence="1">
    <location>
        <begin position="12"/>
        <end position="32"/>
    </location>
</feature>
<evidence type="ECO:0008006" key="4">
    <source>
        <dbReference type="Google" id="ProtNLM"/>
    </source>
</evidence>
<keyword evidence="1" id="KW-0472">Membrane</keyword>
<protein>
    <recommendedName>
        <fullName evidence="4">Secreted protein</fullName>
    </recommendedName>
</protein>
<dbReference type="EMBL" id="JBBPBN010000037">
    <property type="protein sequence ID" value="KAK9000228.1"/>
    <property type="molecule type" value="Genomic_DNA"/>
</dbReference>
<organism evidence="2 3">
    <name type="scientific">Hibiscus sabdariffa</name>
    <name type="common">roselle</name>
    <dbReference type="NCBI Taxonomy" id="183260"/>
    <lineage>
        <taxon>Eukaryota</taxon>
        <taxon>Viridiplantae</taxon>
        <taxon>Streptophyta</taxon>
        <taxon>Embryophyta</taxon>
        <taxon>Tracheophyta</taxon>
        <taxon>Spermatophyta</taxon>
        <taxon>Magnoliopsida</taxon>
        <taxon>eudicotyledons</taxon>
        <taxon>Gunneridae</taxon>
        <taxon>Pentapetalae</taxon>
        <taxon>rosids</taxon>
        <taxon>malvids</taxon>
        <taxon>Malvales</taxon>
        <taxon>Malvaceae</taxon>
        <taxon>Malvoideae</taxon>
        <taxon>Hibiscus</taxon>
    </lineage>
</organism>
<comment type="caution">
    <text evidence="2">The sequence shown here is derived from an EMBL/GenBank/DDBJ whole genome shotgun (WGS) entry which is preliminary data.</text>
</comment>
<reference evidence="2 3" key="1">
    <citation type="journal article" date="2024" name="G3 (Bethesda)">
        <title>Genome assembly of Hibiscus sabdariffa L. provides insights into metabolisms of medicinal natural products.</title>
        <authorList>
            <person name="Kim T."/>
        </authorList>
    </citation>
    <scope>NUCLEOTIDE SEQUENCE [LARGE SCALE GENOMIC DNA]</scope>
    <source>
        <strain evidence="2">TK-2024</strain>
        <tissue evidence="2">Old leaves</tissue>
    </source>
</reference>
<dbReference type="Proteomes" id="UP001396334">
    <property type="component" value="Unassembled WGS sequence"/>
</dbReference>
<keyword evidence="3" id="KW-1185">Reference proteome</keyword>
<evidence type="ECO:0000313" key="3">
    <source>
        <dbReference type="Proteomes" id="UP001396334"/>
    </source>
</evidence>
<name>A0ABR2QHQ8_9ROSI</name>